<evidence type="ECO:0000256" key="3">
    <source>
        <dbReference type="ARBA" id="ARBA00022670"/>
    </source>
</evidence>
<sequence length="430" mass="48346">MQSKKLKEFTKLPNGMRVASENSGHPSATVGIWIDSGSRNETDANNGVAHFLEHMSFKGTTTRTQRDIELEIENMGALLNAYTSREMTVYYAFVDKKDIKSALTIIADILQRSTFPADLLERERYVICREMEEVTSDNEEFLFDILHGVAYENSPLSRTILGPEENIMSLKKDDIISYIQKNYSCDRIVICGAGGVCHEELVRIAQEQFSNFPNRTSFYNKFYKGGEKRISDTSMPLGHVVLSFEGSSWSHPNFFPFQLASQLIGSWNRFAGGNVNESNPLANRVAESDLAHKFMSFTTCYAETGLWGACFSSEPNKVREMAYAVIDEWNRLVYNADESDLARAKQILKMMCMNSVDSTQQVCDEIGRQILTIGRRMSPAEAIARIDAVNLVEVRTLLQKTLRSPLAIAAVGQIEDLPDYNKLISAIKVS</sequence>
<comment type="similarity">
    <text evidence="9">Belongs to the peptidase M16 family.</text>
</comment>
<dbReference type="InterPro" id="IPR011249">
    <property type="entry name" value="Metalloenz_LuxS/M16"/>
</dbReference>
<keyword evidence="14" id="KW-1185">Reference proteome</keyword>
<evidence type="ECO:0000259" key="12">
    <source>
        <dbReference type="Pfam" id="PF05193"/>
    </source>
</evidence>
<dbReference type="GO" id="GO:0004222">
    <property type="term" value="F:metalloendopeptidase activity"/>
    <property type="evidence" value="ECO:0007669"/>
    <property type="project" value="InterPro"/>
</dbReference>
<comment type="caution">
    <text evidence="13">The sequence shown here is derived from an EMBL/GenBank/DDBJ whole genome shotgun (WGS) entry which is preliminary data.</text>
</comment>
<evidence type="ECO:0000256" key="6">
    <source>
        <dbReference type="ARBA" id="ARBA00022833"/>
    </source>
</evidence>
<keyword evidence="6" id="KW-0862">Zinc</keyword>
<dbReference type="Pfam" id="PF00675">
    <property type="entry name" value="Peptidase_M16"/>
    <property type="match status" value="1"/>
</dbReference>
<dbReference type="Pfam" id="PF05193">
    <property type="entry name" value="Peptidase_M16_C"/>
    <property type="match status" value="1"/>
</dbReference>
<dbReference type="Proteomes" id="UP001168821">
    <property type="component" value="Unassembled WGS sequence"/>
</dbReference>
<feature type="domain" description="Peptidase M16 C-terminal" evidence="12">
    <location>
        <begin position="170"/>
        <end position="348"/>
    </location>
</feature>
<dbReference type="SUPFAM" id="SSF63411">
    <property type="entry name" value="LuxS/MPP-like metallohydrolase"/>
    <property type="match status" value="2"/>
</dbReference>
<dbReference type="EMBL" id="JALNTZ010003832">
    <property type="protein sequence ID" value="KAJ3615891.1"/>
    <property type="molecule type" value="Genomic_DNA"/>
</dbReference>
<keyword evidence="3" id="KW-0645">Protease</keyword>
<evidence type="ECO:0000313" key="14">
    <source>
        <dbReference type="Proteomes" id="UP001168821"/>
    </source>
</evidence>
<keyword evidence="7" id="KW-0482">Metalloprotease</keyword>
<evidence type="ECO:0000256" key="1">
    <source>
        <dbReference type="ARBA" id="ARBA00001947"/>
    </source>
</evidence>
<dbReference type="PANTHER" id="PTHR11851">
    <property type="entry name" value="METALLOPROTEASE"/>
    <property type="match status" value="1"/>
</dbReference>
<evidence type="ECO:0000256" key="10">
    <source>
        <dbReference type="SAM" id="MobiDB-lite"/>
    </source>
</evidence>
<evidence type="ECO:0000256" key="8">
    <source>
        <dbReference type="ARBA" id="ARBA00023128"/>
    </source>
</evidence>
<gene>
    <name evidence="13" type="ORF">Zmor_012220</name>
</gene>
<feature type="region of interest" description="Disordered" evidence="10">
    <location>
        <begin position="1"/>
        <end position="25"/>
    </location>
</feature>
<dbReference type="InterPro" id="IPR007863">
    <property type="entry name" value="Peptidase_M16_C"/>
</dbReference>
<dbReference type="AlphaFoldDB" id="A0AA38HFB0"/>
<organism evidence="13 14">
    <name type="scientific">Zophobas morio</name>
    <dbReference type="NCBI Taxonomy" id="2755281"/>
    <lineage>
        <taxon>Eukaryota</taxon>
        <taxon>Metazoa</taxon>
        <taxon>Ecdysozoa</taxon>
        <taxon>Arthropoda</taxon>
        <taxon>Hexapoda</taxon>
        <taxon>Insecta</taxon>
        <taxon>Pterygota</taxon>
        <taxon>Neoptera</taxon>
        <taxon>Endopterygota</taxon>
        <taxon>Coleoptera</taxon>
        <taxon>Polyphaga</taxon>
        <taxon>Cucujiformia</taxon>
        <taxon>Tenebrionidae</taxon>
        <taxon>Zophobas</taxon>
    </lineage>
</organism>
<evidence type="ECO:0008006" key="15">
    <source>
        <dbReference type="Google" id="ProtNLM"/>
    </source>
</evidence>
<evidence type="ECO:0000259" key="11">
    <source>
        <dbReference type="Pfam" id="PF00675"/>
    </source>
</evidence>
<dbReference type="GO" id="GO:0005739">
    <property type="term" value="C:mitochondrion"/>
    <property type="evidence" value="ECO:0007669"/>
    <property type="project" value="UniProtKB-SubCell"/>
</dbReference>
<dbReference type="InterPro" id="IPR001431">
    <property type="entry name" value="Pept_M16_Zn_BS"/>
</dbReference>
<dbReference type="Gene3D" id="3.30.830.10">
    <property type="entry name" value="Metalloenzyme, LuxS/M16 peptidase-like"/>
    <property type="match status" value="2"/>
</dbReference>
<reference evidence="13" key="1">
    <citation type="journal article" date="2023" name="G3 (Bethesda)">
        <title>Whole genome assemblies of Zophobas morio and Tenebrio molitor.</title>
        <authorList>
            <person name="Kaur S."/>
            <person name="Stinson S.A."/>
            <person name="diCenzo G.C."/>
        </authorList>
    </citation>
    <scope>NUCLEOTIDE SEQUENCE</scope>
    <source>
        <strain evidence="13">QUZm001</strain>
    </source>
</reference>
<dbReference type="GO" id="GO:0046872">
    <property type="term" value="F:metal ion binding"/>
    <property type="evidence" value="ECO:0007669"/>
    <property type="project" value="UniProtKB-KW"/>
</dbReference>
<proteinExistence type="inferred from homology"/>
<evidence type="ECO:0000256" key="7">
    <source>
        <dbReference type="ARBA" id="ARBA00023049"/>
    </source>
</evidence>
<protein>
    <recommendedName>
        <fullName evidence="15">Mitochondrial-processing peptidase subunit beta</fullName>
    </recommendedName>
</protein>
<dbReference type="InterPro" id="IPR050361">
    <property type="entry name" value="MPP/UQCRC_Complex"/>
</dbReference>
<accession>A0AA38HFB0</accession>
<dbReference type="PROSITE" id="PS00143">
    <property type="entry name" value="INSULINASE"/>
    <property type="match status" value="1"/>
</dbReference>
<comment type="cofactor">
    <cofactor evidence="1">
        <name>Zn(2+)</name>
        <dbReference type="ChEBI" id="CHEBI:29105"/>
    </cofactor>
</comment>
<keyword evidence="5" id="KW-0378">Hydrolase</keyword>
<dbReference type="FunFam" id="3.30.830.10:FF:000008">
    <property type="entry name" value="Mitochondrial-processing peptidase subunit beta"/>
    <property type="match status" value="1"/>
</dbReference>
<feature type="compositionally biased region" description="Basic and acidic residues" evidence="10">
    <location>
        <begin position="1"/>
        <end position="10"/>
    </location>
</feature>
<evidence type="ECO:0000313" key="13">
    <source>
        <dbReference type="EMBL" id="KAJ3615891.1"/>
    </source>
</evidence>
<dbReference type="PANTHER" id="PTHR11851:SF149">
    <property type="entry name" value="GH01077P"/>
    <property type="match status" value="1"/>
</dbReference>
<evidence type="ECO:0000256" key="5">
    <source>
        <dbReference type="ARBA" id="ARBA00022801"/>
    </source>
</evidence>
<evidence type="ECO:0000256" key="4">
    <source>
        <dbReference type="ARBA" id="ARBA00022723"/>
    </source>
</evidence>
<evidence type="ECO:0000256" key="9">
    <source>
        <dbReference type="RuleBase" id="RU004447"/>
    </source>
</evidence>
<feature type="domain" description="Peptidase M16 N-terminal" evidence="11">
    <location>
        <begin position="17"/>
        <end position="164"/>
    </location>
</feature>
<dbReference type="GO" id="GO:0006508">
    <property type="term" value="P:proteolysis"/>
    <property type="evidence" value="ECO:0007669"/>
    <property type="project" value="UniProtKB-KW"/>
</dbReference>
<name>A0AA38HFB0_9CUCU</name>
<dbReference type="InterPro" id="IPR011765">
    <property type="entry name" value="Pept_M16_N"/>
</dbReference>
<keyword evidence="4" id="KW-0479">Metal-binding</keyword>
<comment type="subcellular location">
    <subcellularLocation>
        <location evidence="2">Mitochondrion</location>
    </subcellularLocation>
</comment>
<evidence type="ECO:0000256" key="2">
    <source>
        <dbReference type="ARBA" id="ARBA00004173"/>
    </source>
</evidence>
<keyword evidence="8" id="KW-0496">Mitochondrion</keyword>